<dbReference type="Proteomes" id="UP000290273">
    <property type="component" value="Unassembled WGS sequence"/>
</dbReference>
<accession>A0ABY0EPC8</accession>
<protein>
    <submittedName>
        <fullName evidence="1">Uncharacterized protein</fullName>
    </submittedName>
</protein>
<proteinExistence type="predicted"/>
<reference evidence="1 2" key="1">
    <citation type="submission" date="2018-06" db="EMBL/GenBank/DDBJ databases">
        <title>Genome conservation of Clostridium tetani.</title>
        <authorList>
            <person name="Bruggemann H."/>
            <person name="Popoff M.R."/>
        </authorList>
    </citation>
    <scope>NUCLEOTIDE SEQUENCE [LARGE SCALE GENOMIC DNA]</scope>
    <source>
        <strain evidence="1 2">63.05</strain>
    </source>
</reference>
<gene>
    <name evidence="1" type="ORF">DP131_13200</name>
</gene>
<dbReference type="EMBL" id="QMAU01000051">
    <property type="protein sequence ID" value="RXI52056.1"/>
    <property type="molecule type" value="Genomic_DNA"/>
</dbReference>
<name>A0ABY0EPC8_CLOTA</name>
<evidence type="ECO:0000313" key="1">
    <source>
        <dbReference type="EMBL" id="RXI52056.1"/>
    </source>
</evidence>
<comment type="caution">
    <text evidence="1">The sequence shown here is derived from an EMBL/GenBank/DDBJ whole genome shotgun (WGS) entry which is preliminary data.</text>
</comment>
<evidence type="ECO:0000313" key="2">
    <source>
        <dbReference type="Proteomes" id="UP000290273"/>
    </source>
</evidence>
<sequence length="111" mass="12996">MVDDKLIVDKNILKKVQSRAMGIKITSKEKPIIKDAEEIIQIIDKILEDNSITLVEKIEQKMKDVRYSDPEMNANLYILHRKLVDGKINHKDADNLFHLYINSEPFDKKVY</sequence>
<organism evidence="1 2">
    <name type="scientific">Clostridium tetani</name>
    <dbReference type="NCBI Taxonomy" id="1513"/>
    <lineage>
        <taxon>Bacteria</taxon>
        <taxon>Bacillati</taxon>
        <taxon>Bacillota</taxon>
        <taxon>Clostridia</taxon>
        <taxon>Eubacteriales</taxon>
        <taxon>Clostridiaceae</taxon>
        <taxon>Clostridium</taxon>
    </lineage>
</organism>
<dbReference type="RefSeq" id="WP_023438607.1">
    <property type="nucleotide sequence ID" value="NZ_CASHSW010000025.1"/>
</dbReference>